<evidence type="ECO:0000256" key="3">
    <source>
        <dbReference type="ARBA" id="ARBA00022643"/>
    </source>
</evidence>
<evidence type="ECO:0000259" key="6">
    <source>
        <dbReference type="PROSITE" id="PS51349"/>
    </source>
</evidence>
<gene>
    <name evidence="7" type="ORF">UFOPK1908_00481</name>
    <name evidence="8" type="ORF">UFOPK2282_00011</name>
</gene>
<feature type="domain" description="FMN hydroxy acid dehydrogenase" evidence="6">
    <location>
        <begin position="1"/>
        <end position="383"/>
    </location>
</feature>
<proteinExistence type="inferred from homology"/>
<dbReference type="InterPro" id="IPR000262">
    <property type="entry name" value="FMN-dep_DH"/>
</dbReference>
<keyword evidence="2" id="KW-0285">Flavoprotein</keyword>
<dbReference type="InterPro" id="IPR037396">
    <property type="entry name" value="FMN_HAD"/>
</dbReference>
<dbReference type="GO" id="GO:0016491">
    <property type="term" value="F:oxidoreductase activity"/>
    <property type="evidence" value="ECO:0007669"/>
    <property type="project" value="UniProtKB-KW"/>
</dbReference>
<dbReference type="PIRSF" id="PIRSF000138">
    <property type="entry name" value="Al-hdrx_acd_dh"/>
    <property type="match status" value="1"/>
</dbReference>
<evidence type="ECO:0000313" key="8">
    <source>
        <dbReference type="EMBL" id="CAB4652439.1"/>
    </source>
</evidence>
<evidence type="ECO:0000256" key="4">
    <source>
        <dbReference type="ARBA" id="ARBA00023002"/>
    </source>
</evidence>
<dbReference type="GO" id="GO:0010181">
    <property type="term" value="F:FMN binding"/>
    <property type="evidence" value="ECO:0007669"/>
    <property type="project" value="InterPro"/>
</dbReference>
<sequence length="391" mass="42156">MANEWFETVEIARQRAQKRIPKSVYKALIAGSERGSTLDDNLAAYAELGFAPHVAGQYAQRDLSVHVLGQDLSMPVMISPTGVQAVHPDGEVAVARAAAARGTAVGLSSFGSKPIEEVTAVNSQVFFQIYWSGSREVIQQRLHRAKEAGAAGIILTLDWSFAYGRDWGSPQIPDRIDLKTMVKNFPEAVTSPRWVWNYVKTGRPPALSVPNMVGKGEKAPTFFEAYGEWMQTPPPSWEDVAWLRSQWDGPFMLKGIMRLDDARRAVDAGVSAISISNHGGNNIDGTPASIRALPVIADAVGDQVELLLDGGIRRGSDAVKAVALGAKAVMLGRAYLWGLAANGQAGVENVLDVMRNGFDSTLLGLGKQSASSLDRSDVLIPEGFMRVLGDK</sequence>
<dbReference type="PANTHER" id="PTHR10578">
    <property type="entry name" value="S -2-HYDROXY-ACID OXIDASE-RELATED"/>
    <property type="match status" value="1"/>
</dbReference>
<reference evidence="7" key="1">
    <citation type="submission" date="2020-05" db="EMBL/GenBank/DDBJ databases">
        <authorList>
            <person name="Chiriac C."/>
            <person name="Salcher M."/>
            <person name="Ghai R."/>
            <person name="Kavagutti S V."/>
        </authorList>
    </citation>
    <scope>NUCLEOTIDE SEQUENCE</scope>
</reference>
<evidence type="ECO:0000313" key="7">
    <source>
        <dbReference type="EMBL" id="CAB4617338.1"/>
    </source>
</evidence>
<keyword evidence="4" id="KW-0560">Oxidoreductase</keyword>
<dbReference type="EMBL" id="CAEZWR010000001">
    <property type="protein sequence ID" value="CAB4652439.1"/>
    <property type="molecule type" value="Genomic_DNA"/>
</dbReference>
<dbReference type="InterPro" id="IPR023989">
    <property type="entry name" value="MftD"/>
</dbReference>
<protein>
    <submittedName>
        <fullName evidence="7">Unannotated protein</fullName>
    </submittedName>
</protein>
<evidence type="ECO:0000256" key="2">
    <source>
        <dbReference type="ARBA" id="ARBA00022630"/>
    </source>
</evidence>
<comment type="similarity">
    <text evidence="5">Belongs to the FMN-dependent alpha-hydroxy acid dehydrogenase family.</text>
</comment>
<dbReference type="PANTHER" id="PTHR10578:SF107">
    <property type="entry name" value="2-HYDROXYACID OXIDASE 1"/>
    <property type="match status" value="1"/>
</dbReference>
<name>A0A6J6I991_9ZZZZ</name>
<keyword evidence="3" id="KW-0288">FMN</keyword>
<comment type="cofactor">
    <cofactor evidence="1">
        <name>FMN</name>
        <dbReference type="ChEBI" id="CHEBI:58210"/>
    </cofactor>
</comment>
<dbReference type="EMBL" id="CAEZVB010000013">
    <property type="protein sequence ID" value="CAB4617338.1"/>
    <property type="molecule type" value="Genomic_DNA"/>
</dbReference>
<organism evidence="7">
    <name type="scientific">freshwater metagenome</name>
    <dbReference type="NCBI Taxonomy" id="449393"/>
    <lineage>
        <taxon>unclassified sequences</taxon>
        <taxon>metagenomes</taxon>
        <taxon>ecological metagenomes</taxon>
    </lineage>
</organism>
<evidence type="ECO:0000256" key="1">
    <source>
        <dbReference type="ARBA" id="ARBA00001917"/>
    </source>
</evidence>
<dbReference type="Gene3D" id="3.20.20.70">
    <property type="entry name" value="Aldolase class I"/>
    <property type="match status" value="1"/>
</dbReference>
<evidence type="ECO:0000256" key="5">
    <source>
        <dbReference type="ARBA" id="ARBA00024042"/>
    </source>
</evidence>
<dbReference type="PROSITE" id="PS51349">
    <property type="entry name" value="FMN_HYDROXY_ACID_DH_2"/>
    <property type="match status" value="1"/>
</dbReference>
<dbReference type="AlphaFoldDB" id="A0A6J6I991"/>
<accession>A0A6J6I991</accession>
<dbReference type="SUPFAM" id="SSF51395">
    <property type="entry name" value="FMN-linked oxidoreductases"/>
    <property type="match status" value="1"/>
</dbReference>
<dbReference type="InterPro" id="IPR012133">
    <property type="entry name" value="Alpha-hydoxy_acid_DH_FMN"/>
</dbReference>
<dbReference type="NCBIfam" id="TIGR03966">
    <property type="entry name" value="actino_HemFlav"/>
    <property type="match status" value="1"/>
</dbReference>
<dbReference type="Pfam" id="PF01070">
    <property type="entry name" value="FMN_dh"/>
    <property type="match status" value="1"/>
</dbReference>
<dbReference type="InterPro" id="IPR013785">
    <property type="entry name" value="Aldolase_TIM"/>
</dbReference>
<dbReference type="CDD" id="cd02809">
    <property type="entry name" value="alpha_hydroxyacid_oxid_FMN"/>
    <property type="match status" value="1"/>
</dbReference>